<dbReference type="GO" id="GO:0005548">
    <property type="term" value="F:phospholipid transporter activity"/>
    <property type="evidence" value="ECO:0007669"/>
    <property type="project" value="TreeGrafter"/>
</dbReference>
<feature type="transmembrane region" description="Helical" evidence="7">
    <location>
        <begin position="385"/>
        <end position="408"/>
    </location>
</feature>
<protein>
    <recommendedName>
        <fullName evidence="9">ABC transporter permease</fullName>
    </recommendedName>
</protein>
<evidence type="ECO:0000256" key="2">
    <source>
        <dbReference type="ARBA" id="ARBA00007556"/>
    </source>
</evidence>
<dbReference type="InterPro" id="IPR003453">
    <property type="entry name" value="ABC_MlaE_roteobac"/>
</dbReference>
<evidence type="ECO:0000256" key="6">
    <source>
        <dbReference type="ARBA" id="ARBA00023136"/>
    </source>
</evidence>
<evidence type="ECO:0000256" key="3">
    <source>
        <dbReference type="ARBA" id="ARBA00022448"/>
    </source>
</evidence>
<name>A0A0D6QU52_ARACU</name>
<keyword evidence="4 7" id="KW-0812">Transmembrane</keyword>
<proteinExistence type="inferred from homology"/>
<feature type="transmembrane region" description="Helical" evidence="7">
    <location>
        <begin position="206"/>
        <end position="226"/>
    </location>
</feature>
<evidence type="ECO:0008006" key="9">
    <source>
        <dbReference type="Google" id="ProtNLM"/>
    </source>
</evidence>
<dbReference type="PANTHER" id="PTHR30188">
    <property type="entry name" value="ABC TRANSPORTER PERMEASE PROTEIN-RELATED"/>
    <property type="match status" value="1"/>
</dbReference>
<keyword evidence="6 7" id="KW-0472">Membrane</keyword>
<reference evidence="8" key="1">
    <citation type="submission" date="2015-03" db="EMBL/GenBank/DDBJ databases">
        <title>A transcriptome of Araucaria cunninghamii, an australian fine timber species.</title>
        <authorList>
            <person name="Jing Yi C.J.Y."/>
            <person name="Yin San L.Y.S."/>
            <person name="Abdul Karim S.S."/>
            <person name="Wan Azmi N.N."/>
            <person name="Hercus R.R."/>
            <person name="Croft L.L."/>
        </authorList>
    </citation>
    <scope>NUCLEOTIDE SEQUENCE</scope>
    <source>
        <strain evidence="8">MI0301</strain>
        <tissue evidence="8">Leaf</tissue>
    </source>
</reference>
<feature type="transmembrane region" description="Helical" evidence="7">
    <location>
        <begin position="304"/>
        <end position="331"/>
    </location>
</feature>
<comment type="similarity">
    <text evidence="2">Belongs to the MlaE permease family.</text>
</comment>
<comment type="subcellular location">
    <subcellularLocation>
        <location evidence="1">Membrane</location>
        <topology evidence="1">Multi-pass membrane protein</topology>
    </subcellularLocation>
</comment>
<evidence type="ECO:0000313" key="8">
    <source>
        <dbReference type="EMBL" id="JAG95117.1"/>
    </source>
</evidence>
<dbReference type="NCBIfam" id="TIGR00056">
    <property type="entry name" value="MlaE family lipid ABC transporter permease subunit"/>
    <property type="match status" value="1"/>
</dbReference>
<evidence type="ECO:0000256" key="7">
    <source>
        <dbReference type="SAM" id="Phobius"/>
    </source>
</evidence>
<evidence type="ECO:0000256" key="1">
    <source>
        <dbReference type="ARBA" id="ARBA00004141"/>
    </source>
</evidence>
<dbReference type="EMBL" id="GCKF01041495">
    <property type="protein sequence ID" value="JAG95117.1"/>
    <property type="molecule type" value="Transcribed_RNA"/>
</dbReference>
<sequence length="420" mass="44833">MAAAASSSYCRFNLQRNLLLWNKNNNSNEGHSSILRVPDSMRKSWISPRSNILHNHFVLSSRIEKGYKKKPNQGQTKVSVSRDGLVQLLGFNGPDPLGNDHMGRGQSHVFKGNHVCKGNSSAASVNANVDADADADASHRKCKSDGDFEEEQDINSSILKGWAPPRNVWRALVAWVIAGQVMARVGRGRMHWRNCLQQLEVVGPGSIGVCLLTAAFVGMAFTIQFVREFTRLGLTRSVGGVLALALSRELSPVVTAIIIAGRVGSAFAAELGTMQVSEQTDTLRVLGTDPVDYLVIPRVFACSVALPVLTLICFTVAMAASVLLADGVYSVSANIILDSARRALHPWDIISAMIKSAVFGGLISVVSCAWGVTTLGGAKGVGESTTSAVVISLVCIFVADFVLSWCFFQGAGDALKAAMG</sequence>
<evidence type="ECO:0000256" key="5">
    <source>
        <dbReference type="ARBA" id="ARBA00022989"/>
    </source>
</evidence>
<dbReference type="PANTHER" id="PTHR30188:SF4">
    <property type="entry name" value="PROTEIN TRIGALACTOSYLDIACYLGLYCEROL 1, CHLOROPLASTIC"/>
    <property type="match status" value="1"/>
</dbReference>
<organism evidence="8">
    <name type="scientific">Araucaria cunninghamii</name>
    <name type="common">Hoop pine</name>
    <name type="synonym">Moreton Bay pine</name>
    <dbReference type="NCBI Taxonomy" id="56994"/>
    <lineage>
        <taxon>Eukaryota</taxon>
        <taxon>Viridiplantae</taxon>
        <taxon>Streptophyta</taxon>
        <taxon>Embryophyta</taxon>
        <taxon>Tracheophyta</taxon>
        <taxon>Spermatophyta</taxon>
        <taxon>Pinopsida</taxon>
        <taxon>Pinidae</taxon>
        <taxon>Conifers II</taxon>
        <taxon>Araucariales</taxon>
        <taxon>Araucariaceae</taxon>
        <taxon>Araucaria</taxon>
    </lineage>
</organism>
<dbReference type="InterPro" id="IPR030802">
    <property type="entry name" value="Permease_MalE"/>
</dbReference>
<evidence type="ECO:0000256" key="4">
    <source>
        <dbReference type="ARBA" id="ARBA00022692"/>
    </source>
</evidence>
<feature type="transmembrane region" description="Helical" evidence="7">
    <location>
        <begin position="352"/>
        <end position="373"/>
    </location>
</feature>
<dbReference type="GO" id="GO:0043190">
    <property type="term" value="C:ATP-binding cassette (ABC) transporter complex"/>
    <property type="evidence" value="ECO:0007669"/>
    <property type="project" value="InterPro"/>
</dbReference>
<keyword evidence="3" id="KW-0813">Transport</keyword>
<keyword evidence="5 7" id="KW-1133">Transmembrane helix</keyword>
<dbReference type="AlphaFoldDB" id="A0A0D6QU52"/>
<accession>A0A0D6QU52</accession>
<dbReference type="Pfam" id="PF02405">
    <property type="entry name" value="MlaE"/>
    <property type="match status" value="1"/>
</dbReference>